<dbReference type="Gene3D" id="2.40.10.10">
    <property type="entry name" value="Trypsin-like serine proteases"/>
    <property type="match status" value="1"/>
</dbReference>
<feature type="compositionally biased region" description="Basic and acidic residues" evidence="1">
    <location>
        <begin position="1"/>
        <end position="10"/>
    </location>
</feature>
<keyword evidence="3" id="KW-1185">Reference proteome</keyword>
<protein>
    <submittedName>
        <fullName evidence="2">Uncharacterized protein</fullName>
    </submittedName>
</protein>
<dbReference type="RefSeq" id="WP_253777613.1">
    <property type="nucleotide sequence ID" value="NZ_JAMTCK010000017.1"/>
</dbReference>
<evidence type="ECO:0000313" key="2">
    <source>
        <dbReference type="EMBL" id="MCP2169110.1"/>
    </source>
</evidence>
<gene>
    <name evidence="2" type="ORF">LX83_005994</name>
</gene>
<comment type="caution">
    <text evidence="2">The sequence shown here is derived from an EMBL/GenBank/DDBJ whole genome shotgun (WGS) entry which is preliminary data.</text>
</comment>
<dbReference type="SUPFAM" id="SSF50494">
    <property type="entry name" value="Trypsin-like serine proteases"/>
    <property type="match status" value="1"/>
</dbReference>
<dbReference type="Proteomes" id="UP001206128">
    <property type="component" value="Unassembled WGS sequence"/>
</dbReference>
<sequence length="370" mass="39071">MFDKDNDPHYAEMSSNNPPGTPDPVAAAHYVLSGIIREAVASRNAGESVSSVSGQLQAVGIGLVDYSRGPNPDNLLVDVKTRESISEEAIRSLLSEQLGEATANRVPMRVTVSGVIHPEARSAASLVQDPNAYLHREKTDPPLGGISISRLDDTSGTLGCMSTRNDSPGKLFLLSCNHVIAKDNLAKRGDPIIQPGTSDRGGPADAVAKFHSCQPIDFFGEENTVDCAIAEMTVTADKRFLYTDSNQCTRVGFGPKVVTAISECLGVTVGKSGRTTGVTKGTVTTTNATLKAGTAVFVQQIGIQGDGGENFTEPGDSGSVVWLWPPGKAGVGQSYDLVGLHFTADEEKPKTSYSNLMYLVLDSLEINVAT</sequence>
<dbReference type="AlphaFoldDB" id="A0AAE3GKF4"/>
<dbReference type="InterPro" id="IPR043504">
    <property type="entry name" value="Peptidase_S1_PA_chymotrypsin"/>
</dbReference>
<feature type="region of interest" description="Disordered" evidence="1">
    <location>
        <begin position="1"/>
        <end position="25"/>
    </location>
</feature>
<dbReference type="InterPro" id="IPR009003">
    <property type="entry name" value="Peptidase_S1_PA"/>
</dbReference>
<accession>A0AAE3GKF4</accession>
<proteinExistence type="predicted"/>
<organism evidence="2 3">
    <name type="scientific">Goodfellowiella coeruleoviolacea</name>
    <dbReference type="NCBI Taxonomy" id="334858"/>
    <lineage>
        <taxon>Bacteria</taxon>
        <taxon>Bacillati</taxon>
        <taxon>Actinomycetota</taxon>
        <taxon>Actinomycetes</taxon>
        <taxon>Pseudonocardiales</taxon>
        <taxon>Pseudonocardiaceae</taxon>
        <taxon>Goodfellowiella</taxon>
    </lineage>
</organism>
<evidence type="ECO:0000256" key="1">
    <source>
        <dbReference type="SAM" id="MobiDB-lite"/>
    </source>
</evidence>
<name>A0AAE3GKF4_9PSEU</name>
<evidence type="ECO:0000313" key="3">
    <source>
        <dbReference type="Proteomes" id="UP001206128"/>
    </source>
</evidence>
<reference evidence="2" key="1">
    <citation type="submission" date="2022-06" db="EMBL/GenBank/DDBJ databases">
        <title>Genomic Encyclopedia of Archaeal and Bacterial Type Strains, Phase II (KMG-II): from individual species to whole genera.</title>
        <authorList>
            <person name="Goeker M."/>
        </authorList>
    </citation>
    <scope>NUCLEOTIDE SEQUENCE</scope>
    <source>
        <strain evidence="2">DSM 43935</strain>
    </source>
</reference>
<dbReference type="EMBL" id="JAMTCK010000017">
    <property type="protein sequence ID" value="MCP2169110.1"/>
    <property type="molecule type" value="Genomic_DNA"/>
</dbReference>